<evidence type="ECO:0000313" key="1">
    <source>
        <dbReference type="EMBL" id="MEN3930195.1"/>
    </source>
</evidence>
<name>A0ABV0BGU9_9HYPH</name>
<dbReference type="SUPFAM" id="SSF52317">
    <property type="entry name" value="Class I glutamine amidotransferase-like"/>
    <property type="match status" value="1"/>
</dbReference>
<accession>A0ABV0BGU9</accession>
<organism evidence="1 2">
    <name type="scientific">Hohaiivirga grylli</name>
    <dbReference type="NCBI Taxonomy" id="3133970"/>
    <lineage>
        <taxon>Bacteria</taxon>
        <taxon>Pseudomonadati</taxon>
        <taxon>Pseudomonadota</taxon>
        <taxon>Alphaproteobacteria</taxon>
        <taxon>Hyphomicrobiales</taxon>
        <taxon>Methylobacteriaceae</taxon>
        <taxon>Hohaiivirga</taxon>
    </lineage>
</organism>
<proteinExistence type="predicted"/>
<comment type="caution">
    <text evidence="1">The sequence shown here is derived from an EMBL/GenBank/DDBJ whole genome shotgun (WGS) entry which is preliminary data.</text>
</comment>
<sequence length="201" mass="23341">MSSTLAALQPGAYYHFETLEAPRYRDLFDKLIIPEDVNETTLAGIDKLYIPSRTHPKRLSAVLPHLFRFMEQGGTIIAMGETFQDKWLPNVTFHPVETNYWWWLEPHANLGVTIEKPDHPLLKGMSDLDVTWHLHGWYEPADGAQTLVTDRDNRSIFYIDETSYNGRLVITSLDPCYHHGSHFMPATTRFLDKFLPNLRNW</sequence>
<protein>
    <submittedName>
        <fullName evidence="1">Uncharacterized protein</fullName>
    </submittedName>
</protein>
<dbReference type="RefSeq" id="WP_346336160.1">
    <property type="nucleotide sequence ID" value="NZ_JBBYXI010000001.1"/>
</dbReference>
<dbReference type="EMBL" id="JBBYXI010000001">
    <property type="protein sequence ID" value="MEN3930195.1"/>
    <property type="molecule type" value="Genomic_DNA"/>
</dbReference>
<evidence type="ECO:0000313" key="2">
    <source>
        <dbReference type="Proteomes" id="UP001418637"/>
    </source>
</evidence>
<dbReference type="Proteomes" id="UP001418637">
    <property type="component" value="Unassembled WGS sequence"/>
</dbReference>
<reference evidence="1 2" key="1">
    <citation type="submission" date="2024-04" db="EMBL/GenBank/DDBJ databases">
        <title>A novel species isolated from cricket.</title>
        <authorList>
            <person name="Wang H.-C."/>
        </authorList>
    </citation>
    <scope>NUCLEOTIDE SEQUENCE [LARGE SCALE GENOMIC DNA]</scope>
    <source>
        <strain evidence="1 2">WL0021</strain>
    </source>
</reference>
<gene>
    <name evidence="1" type="ORF">WJT86_03860</name>
</gene>
<dbReference type="InterPro" id="IPR029062">
    <property type="entry name" value="Class_I_gatase-like"/>
</dbReference>
<keyword evidence="2" id="KW-1185">Reference proteome</keyword>